<organism evidence="1">
    <name type="scientific">Tetraselmis sp. GSL018</name>
    <dbReference type="NCBI Taxonomy" id="582737"/>
    <lineage>
        <taxon>Eukaryota</taxon>
        <taxon>Viridiplantae</taxon>
        <taxon>Chlorophyta</taxon>
        <taxon>core chlorophytes</taxon>
        <taxon>Chlorodendrophyceae</taxon>
        <taxon>Chlorodendrales</taxon>
        <taxon>Chlorodendraceae</taxon>
        <taxon>Tetraselmis</taxon>
    </lineage>
</organism>
<evidence type="ECO:0000313" key="1">
    <source>
        <dbReference type="EMBL" id="JAC75399.1"/>
    </source>
</evidence>
<reference evidence="1" key="1">
    <citation type="submission" date="2014-05" db="EMBL/GenBank/DDBJ databases">
        <title>The transcriptome of the halophilic microalga Tetraselmis sp. GSL018 isolated from the Great Salt Lake, Utah.</title>
        <authorList>
            <person name="Jinkerson R.E."/>
            <person name="D'Adamo S."/>
            <person name="Posewitz M.C."/>
        </authorList>
    </citation>
    <scope>NUCLEOTIDE SEQUENCE</scope>
    <source>
        <strain evidence="1">GSL018</strain>
    </source>
</reference>
<name>A0A061RXA1_9CHLO</name>
<accession>A0A061RXA1</accession>
<gene>
    <name evidence="1" type="ORF">TSPGSL018_23212</name>
</gene>
<dbReference type="EMBL" id="GBEZ01010256">
    <property type="protein sequence ID" value="JAC75399.1"/>
    <property type="molecule type" value="Transcribed_RNA"/>
</dbReference>
<proteinExistence type="predicted"/>
<sequence length="62" mass="7114">MKPEIDLSEVLRRKFKDVDTAFCELQASSSSTAHFHCLTTETVPVFPRYTLPPLRTLQHQPV</sequence>
<protein>
    <submittedName>
        <fullName evidence="1">Uncharacterized protein</fullName>
    </submittedName>
</protein>
<dbReference type="AlphaFoldDB" id="A0A061RXA1"/>